<protein>
    <submittedName>
        <fullName evidence="1">Uncharacterized protein</fullName>
    </submittedName>
</protein>
<sequence>MRSQTTRPAGLETSVENRNLLVQSTITSKPTSNAPPSTPRLWKTHFKVQATPSDPVIVSIGADGFACSSSITEAGPIVWQSDTIALSEPPRATLGV</sequence>
<evidence type="ECO:0000313" key="2">
    <source>
        <dbReference type="Proteomes" id="UP001153331"/>
    </source>
</evidence>
<proteinExistence type="predicted"/>
<accession>A0ACC2IJ55</accession>
<dbReference type="Proteomes" id="UP001153331">
    <property type="component" value="Unassembled WGS sequence"/>
</dbReference>
<dbReference type="EMBL" id="JAPHNI010000153">
    <property type="protein sequence ID" value="KAJ8115195.1"/>
    <property type="molecule type" value="Genomic_DNA"/>
</dbReference>
<comment type="caution">
    <text evidence="1">The sequence shown here is derived from an EMBL/GenBank/DDBJ whole genome shotgun (WGS) entry which is preliminary data.</text>
</comment>
<organism evidence="1 2">
    <name type="scientific">Boeremia exigua</name>
    <dbReference type="NCBI Taxonomy" id="749465"/>
    <lineage>
        <taxon>Eukaryota</taxon>
        <taxon>Fungi</taxon>
        <taxon>Dikarya</taxon>
        <taxon>Ascomycota</taxon>
        <taxon>Pezizomycotina</taxon>
        <taxon>Dothideomycetes</taxon>
        <taxon>Pleosporomycetidae</taxon>
        <taxon>Pleosporales</taxon>
        <taxon>Pleosporineae</taxon>
        <taxon>Didymellaceae</taxon>
        <taxon>Boeremia</taxon>
    </lineage>
</organism>
<reference evidence="1" key="1">
    <citation type="submission" date="2022-11" db="EMBL/GenBank/DDBJ databases">
        <title>Genome Sequence of Boeremia exigua.</title>
        <authorList>
            <person name="Buettner E."/>
        </authorList>
    </citation>
    <scope>NUCLEOTIDE SEQUENCE</scope>
    <source>
        <strain evidence="1">CU02</strain>
    </source>
</reference>
<gene>
    <name evidence="1" type="ORF">OPT61_g3099</name>
</gene>
<name>A0ACC2IJ55_9PLEO</name>
<evidence type="ECO:0000313" key="1">
    <source>
        <dbReference type="EMBL" id="KAJ8115195.1"/>
    </source>
</evidence>
<keyword evidence="2" id="KW-1185">Reference proteome</keyword>